<reference evidence="1" key="1">
    <citation type="submission" date="2023-06" db="EMBL/GenBank/DDBJ databases">
        <title>Robiginitalea aurantiacus sp. nov. and Algoriphagus sediminis sp. nov., isolated from coastal sediment.</title>
        <authorList>
            <person name="Zhou Z.Y."/>
            <person name="An J."/>
            <person name="Jia Y.W."/>
            <person name="Du Z.J."/>
        </authorList>
    </citation>
    <scope>NUCLEOTIDE SEQUENCE</scope>
    <source>
        <strain evidence="1">C2-7</strain>
    </source>
</reference>
<name>A0ABT7YD07_9BACT</name>
<dbReference type="InterPro" id="IPR035901">
    <property type="entry name" value="GIY-YIG_endonuc_sf"/>
</dbReference>
<evidence type="ECO:0000313" key="1">
    <source>
        <dbReference type="EMBL" id="MDN3204372.1"/>
    </source>
</evidence>
<keyword evidence="2" id="KW-1185">Reference proteome</keyword>
<dbReference type="EMBL" id="JAUEPH010000004">
    <property type="protein sequence ID" value="MDN3204372.1"/>
    <property type="molecule type" value="Genomic_DNA"/>
</dbReference>
<evidence type="ECO:0008006" key="3">
    <source>
        <dbReference type="Google" id="ProtNLM"/>
    </source>
</evidence>
<accession>A0ABT7YD07</accession>
<proteinExistence type="predicted"/>
<comment type="caution">
    <text evidence="1">The sequence shown here is derived from an EMBL/GenBank/DDBJ whole genome shotgun (WGS) entry which is preliminary data.</text>
</comment>
<organism evidence="1 2">
    <name type="scientific">Algoriphagus sediminis</name>
    <dbReference type="NCBI Taxonomy" id="3057113"/>
    <lineage>
        <taxon>Bacteria</taxon>
        <taxon>Pseudomonadati</taxon>
        <taxon>Bacteroidota</taxon>
        <taxon>Cytophagia</taxon>
        <taxon>Cytophagales</taxon>
        <taxon>Cyclobacteriaceae</taxon>
        <taxon>Algoriphagus</taxon>
    </lineage>
</organism>
<gene>
    <name evidence="1" type="ORF">QVH07_09430</name>
</gene>
<dbReference type="RefSeq" id="WP_289999928.1">
    <property type="nucleotide sequence ID" value="NZ_JAUEPH010000004.1"/>
</dbReference>
<protein>
    <recommendedName>
        <fullName evidence="3">GIY-YIG nuclease family protein</fullName>
    </recommendedName>
</protein>
<evidence type="ECO:0000313" key="2">
    <source>
        <dbReference type="Proteomes" id="UP001171916"/>
    </source>
</evidence>
<dbReference type="Proteomes" id="UP001171916">
    <property type="component" value="Unassembled WGS sequence"/>
</dbReference>
<sequence length="50" mass="6093">MEGLTKKYRPWMVIHAEFFKSKRQALIREKELKTGKGREWIKKEILPTYV</sequence>
<dbReference type="Gene3D" id="3.40.1440.10">
    <property type="entry name" value="GIY-YIG endonuclease"/>
    <property type="match status" value="1"/>
</dbReference>